<dbReference type="PANTHER" id="PTHR36966:SF1">
    <property type="entry name" value="REP-ASSOCIATED TYROSINE TRANSPOSASE"/>
    <property type="match status" value="1"/>
</dbReference>
<name>A0A9E3H7G9_9NOST</name>
<reference evidence="2" key="2">
    <citation type="journal article" date="2022" name="Microbiol. Resour. Announc.">
        <title>Metagenome Sequencing to Explore Phylogenomics of Terrestrial Cyanobacteria.</title>
        <authorList>
            <person name="Ward R.D."/>
            <person name="Stajich J.E."/>
            <person name="Johansen J.R."/>
            <person name="Huntemann M."/>
            <person name="Clum A."/>
            <person name="Foster B."/>
            <person name="Foster B."/>
            <person name="Roux S."/>
            <person name="Palaniappan K."/>
            <person name="Varghese N."/>
            <person name="Mukherjee S."/>
            <person name="Reddy T.B.K."/>
            <person name="Daum C."/>
            <person name="Copeland A."/>
            <person name="Chen I.A."/>
            <person name="Ivanova N.N."/>
            <person name="Kyrpides N.C."/>
            <person name="Shapiro N."/>
            <person name="Eloe-Fadrosh E.A."/>
            <person name="Pietrasiak N."/>
        </authorList>
    </citation>
    <scope>NUCLEOTIDE SEQUENCE</scope>
    <source>
        <strain evidence="2">HA4357-MV3</strain>
    </source>
</reference>
<comment type="caution">
    <text evidence="2">The sequence shown here is derived from an EMBL/GenBank/DDBJ whole genome shotgun (WGS) entry which is preliminary data.</text>
</comment>
<proteinExistence type="predicted"/>
<gene>
    <name evidence="2" type="ORF">KME28_10745</name>
</gene>
<dbReference type="AlphaFoldDB" id="A0A9E3H7G9"/>
<dbReference type="Gene3D" id="3.30.70.1290">
    <property type="entry name" value="Transposase IS200-like"/>
    <property type="match status" value="1"/>
</dbReference>
<dbReference type="SUPFAM" id="SSF143422">
    <property type="entry name" value="Transposase IS200-like"/>
    <property type="match status" value="1"/>
</dbReference>
<dbReference type="GO" id="GO:0043565">
    <property type="term" value="F:sequence-specific DNA binding"/>
    <property type="evidence" value="ECO:0007669"/>
    <property type="project" value="TreeGrafter"/>
</dbReference>
<reference evidence="2" key="1">
    <citation type="submission" date="2021-05" db="EMBL/GenBank/DDBJ databases">
        <authorList>
            <person name="Pietrasiak N."/>
            <person name="Ward R."/>
            <person name="Stajich J.E."/>
            <person name="Kurbessoian T."/>
        </authorList>
    </citation>
    <scope>NUCLEOTIDE SEQUENCE</scope>
    <source>
        <strain evidence="2">HA4357-MV3</strain>
    </source>
</reference>
<sequence length="196" mass="22840">MTQPKLQGKYRIESTRLPNRNYAANGSYFITICTKNLNHYFGNVVSDQVHLSVIGEIAQRFWTDIPNHFDDTYIDAYVIMPNHVHGIVVIDRPHNNVETLHCNVSTQYDVPCDIIEPQFMSDISPKPGSLGAIARSYKSAVTRWCRENDHDHFAWQSRFYDHIIRADGSLDRIREYMINNPIKWDEDKNNPANLWM</sequence>
<dbReference type="PANTHER" id="PTHR36966">
    <property type="entry name" value="REP-ASSOCIATED TYROSINE TRANSPOSASE"/>
    <property type="match status" value="1"/>
</dbReference>
<dbReference type="InterPro" id="IPR036515">
    <property type="entry name" value="Transposase_17_sf"/>
</dbReference>
<dbReference type="Proteomes" id="UP000813215">
    <property type="component" value="Unassembled WGS sequence"/>
</dbReference>
<feature type="domain" description="Transposase IS200-like" evidence="1">
    <location>
        <begin position="23"/>
        <end position="180"/>
    </location>
</feature>
<dbReference type="GO" id="GO:0006313">
    <property type="term" value="P:DNA transposition"/>
    <property type="evidence" value="ECO:0007669"/>
    <property type="project" value="InterPro"/>
</dbReference>
<dbReference type="InterPro" id="IPR052715">
    <property type="entry name" value="RAYT_transposase"/>
</dbReference>
<evidence type="ECO:0000313" key="3">
    <source>
        <dbReference type="Proteomes" id="UP000813215"/>
    </source>
</evidence>
<evidence type="ECO:0000259" key="1">
    <source>
        <dbReference type="SMART" id="SM01321"/>
    </source>
</evidence>
<evidence type="ECO:0000313" key="2">
    <source>
        <dbReference type="EMBL" id="MBW4432183.1"/>
    </source>
</evidence>
<dbReference type="GO" id="GO:0004803">
    <property type="term" value="F:transposase activity"/>
    <property type="evidence" value="ECO:0007669"/>
    <property type="project" value="InterPro"/>
</dbReference>
<dbReference type="SMART" id="SM01321">
    <property type="entry name" value="Y1_Tnp"/>
    <property type="match status" value="1"/>
</dbReference>
<protein>
    <submittedName>
        <fullName evidence="2">Transposase</fullName>
    </submittedName>
</protein>
<accession>A0A9E3H7G9</accession>
<dbReference type="EMBL" id="JAHHHW010000082">
    <property type="protein sequence ID" value="MBW4432183.1"/>
    <property type="molecule type" value="Genomic_DNA"/>
</dbReference>
<dbReference type="InterPro" id="IPR002686">
    <property type="entry name" value="Transposase_17"/>
</dbReference>
<organism evidence="2 3">
    <name type="scientific">Pelatocladus maniniholoensis HA4357-MV3</name>
    <dbReference type="NCBI Taxonomy" id="1117104"/>
    <lineage>
        <taxon>Bacteria</taxon>
        <taxon>Bacillati</taxon>
        <taxon>Cyanobacteriota</taxon>
        <taxon>Cyanophyceae</taxon>
        <taxon>Nostocales</taxon>
        <taxon>Nostocaceae</taxon>
        <taxon>Pelatocladus</taxon>
    </lineage>
</organism>